<feature type="transmembrane region" description="Helical" evidence="1">
    <location>
        <begin position="122"/>
        <end position="140"/>
    </location>
</feature>
<keyword evidence="1" id="KW-1133">Transmembrane helix</keyword>
<evidence type="ECO:0000256" key="1">
    <source>
        <dbReference type="SAM" id="Phobius"/>
    </source>
</evidence>
<keyword evidence="1" id="KW-0472">Membrane</keyword>
<feature type="transmembrane region" description="Helical" evidence="1">
    <location>
        <begin position="27"/>
        <end position="46"/>
    </location>
</feature>
<feature type="non-terminal residue" evidence="2">
    <location>
        <position position="1"/>
    </location>
</feature>
<organism evidence="2 3">
    <name type="scientific">Aquipuribacter nitratireducens</name>
    <dbReference type="NCBI Taxonomy" id="650104"/>
    <lineage>
        <taxon>Bacteria</taxon>
        <taxon>Bacillati</taxon>
        <taxon>Actinomycetota</taxon>
        <taxon>Actinomycetes</taxon>
        <taxon>Micrococcales</taxon>
        <taxon>Intrasporangiaceae</taxon>
        <taxon>Aquipuribacter</taxon>
    </lineage>
</organism>
<evidence type="ECO:0000313" key="2">
    <source>
        <dbReference type="EMBL" id="MFC5379551.1"/>
    </source>
</evidence>
<feature type="transmembrane region" description="Helical" evidence="1">
    <location>
        <begin position="92"/>
        <end position="110"/>
    </location>
</feature>
<evidence type="ECO:0000313" key="3">
    <source>
        <dbReference type="Proteomes" id="UP001596122"/>
    </source>
</evidence>
<accession>A0ABW0GM51</accession>
<name>A0ABW0GM51_9MICO</name>
<protein>
    <submittedName>
        <fullName evidence="2">DUF2752 domain-containing protein</fullName>
    </submittedName>
</protein>
<sequence length="151" mass="15667">AQPAPPAAGRGLPRLAGRARARAATPLGPLAVAAGAAGALTVLQVLDPNEPGHYPTCPFLAVTGLWCPGCGSLRMLHALGGGDLRTALDLNALALLLLPVLVGYWVAWAVRTVTGRPRGRPLHAAWVWAFLAVVTVWSVLRNLPGLELLAP</sequence>
<reference evidence="3" key="1">
    <citation type="journal article" date="2019" name="Int. J. Syst. Evol. Microbiol.">
        <title>The Global Catalogue of Microorganisms (GCM) 10K type strain sequencing project: providing services to taxonomists for standard genome sequencing and annotation.</title>
        <authorList>
            <consortium name="The Broad Institute Genomics Platform"/>
            <consortium name="The Broad Institute Genome Sequencing Center for Infectious Disease"/>
            <person name="Wu L."/>
            <person name="Ma J."/>
        </authorList>
    </citation>
    <scope>NUCLEOTIDE SEQUENCE [LARGE SCALE GENOMIC DNA]</scope>
    <source>
        <strain evidence="3">CCUG 43114</strain>
    </source>
</reference>
<keyword evidence="3" id="KW-1185">Reference proteome</keyword>
<dbReference type="EMBL" id="JBHSLD010000004">
    <property type="protein sequence ID" value="MFC5379551.1"/>
    <property type="molecule type" value="Genomic_DNA"/>
</dbReference>
<keyword evidence="1" id="KW-0812">Transmembrane</keyword>
<comment type="caution">
    <text evidence="2">The sequence shown here is derived from an EMBL/GenBank/DDBJ whole genome shotgun (WGS) entry which is preliminary data.</text>
</comment>
<dbReference type="Proteomes" id="UP001596122">
    <property type="component" value="Unassembled WGS sequence"/>
</dbReference>
<dbReference type="InterPro" id="IPR021215">
    <property type="entry name" value="DUF2752"/>
</dbReference>
<proteinExistence type="predicted"/>
<dbReference type="Pfam" id="PF10825">
    <property type="entry name" value="DUF2752"/>
    <property type="match status" value="1"/>
</dbReference>
<dbReference type="RefSeq" id="WP_377002237.1">
    <property type="nucleotide sequence ID" value="NZ_JBHSLD010000004.1"/>
</dbReference>
<gene>
    <name evidence="2" type="ORF">ACFPJ6_01990</name>
</gene>